<feature type="compositionally biased region" description="Basic and acidic residues" evidence="1">
    <location>
        <begin position="143"/>
        <end position="155"/>
    </location>
</feature>
<name>A0A4Z2GS76_9TELE</name>
<keyword evidence="3" id="KW-1185">Reference proteome</keyword>
<dbReference type="AlphaFoldDB" id="A0A4Z2GS76"/>
<accession>A0A4Z2GS76</accession>
<comment type="caution">
    <text evidence="2">The sequence shown here is derived from an EMBL/GenBank/DDBJ whole genome shotgun (WGS) entry which is preliminary data.</text>
</comment>
<organism evidence="2 3">
    <name type="scientific">Liparis tanakae</name>
    <name type="common">Tanaka's snailfish</name>
    <dbReference type="NCBI Taxonomy" id="230148"/>
    <lineage>
        <taxon>Eukaryota</taxon>
        <taxon>Metazoa</taxon>
        <taxon>Chordata</taxon>
        <taxon>Craniata</taxon>
        <taxon>Vertebrata</taxon>
        <taxon>Euteleostomi</taxon>
        <taxon>Actinopterygii</taxon>
        <taxon>Neopterygii</taxon>
        <taxon>Teleostei</taxon>
        <taxon>Neoteleostei</taxon>
        <taxon>Acanthomorphata</taxon>
        <taxon>Eupercaria</taxon>
        <taxon>Perciformes</taxon>
        <taxon>Cottioidei</taxon>
        <taxon>Cottales</taxon>
        <taxon>Liparidae</taxon>
        <taxon>Liparis</taxon>
    </lineage>
</organism>
<evidence type="ECO:0000313" key="2">
    <source>
        <dbReference type="EMBL" id="TNN56100.1"/>
    </source>
</evidence>
<gene>
    <name evidence="2" type="ORF">EYF80_033650</name>
</gene>
<evidence type="ECO:0000256" key="1">
    <source>
        <dbReference type="SAM" id="MobiDB-lite"/>
    </source>
</evidence>
<reference evidence="2 3" key="1">
    <citation type="submission" date="2019-03" db="EMBL/GenBank/DDBJ databases">
        <title>First draft genome of Liparis tanakae, snailfish: a comprehensive survey of snailfish specific genes.</title>
        <authorList>
            <person name="Kim W."/>
            <person name="Song I."/>
            <person name="Jeong J.-H."/>
            <person name="Kim D."/>
            <person name="Kim S."/>
            <person name="Ryu S."/>
            <person name="Song J.Y."/>
            <person name="Lee S.K."/>
        </authorList>
    </citation>
    <scope>NUCLEOTIDE SEQUENCE [LARGE SCALE GENOMIC DNA]</scope>
    <source>
        <tissue evidence="2">Muscle</tissue>
    </source>
</reference>
<evidence type="ECO:0000313" key="3">
    <source>
        <dbReference type="Proteomes" id="UP000314294"/>
    </source>
</evidence>
<dbReference type="EMBL" id="SRLO01000436">
    <property type="protein sequence ID" value="TNN56100.1"/>
    <property type="molecule type" value="Genomic_DNA"/>
</dbReference>
<feature type="compositionally biased region" description="Polar residues" evidence="1">
    <location>
        <begin position="159"/>
        <end position="170"/>
    </location>
</feature>
<feature type="region of interest" description="Disordered" evidence="1">
    <location>
        <begin position="128"/>
        <end position="178"/>
    </location>
</feature>
<sequence length="178" mass="18566">MIIIVSTSSSSSSSSSSSLCLDSCSRFWNCHSSISFLRRSLSSAVRSGFDWKTTVRAGAGGGGGGGGRSERDGVWAGCGGGGAACGALGVFHRPGPVFWFRALLDDEEEAEKLRCSWLDVEDSSEEDTCGCGAQWSGPPTPGDTHKLGIPDDELRAAQQGPQSAAVTDSSARWRETAV</sequence>
<dbReference type="Proteomes" id="UP000314294">
    <property type="component" value="Unassembled WGS sequence"/>
</dbReference>
<proteinExistence type="predicted"/>
<protein>
    <submittedName>
        <fullName evidence="2">Uncharacterized protein</fullName>
    </submittedName>
</protein>